<dbReference type="PANTHER" id="PTHR43103">
    <property type="entry name" value="NUCLEOSIDE-DIPHOSPHATE-SUGAR EPIMERASE"/>
    <property type="match status" value="1"/>
</dbReference>
<keyword evidence="2" id="KW-0560">Oxidoreductase</keyword>
<evidence type="ECO:0000259" key="4">
    <source>
        <dbReference type="Pfam" id="PF01370"/>
    </source>
</evidence>
<gene>
    <name evidence="5" type="ORF">SAMN04487948_105191</name>
</gene>
<dbReference type="Proteomes" id="UP000199126">
    <property type="component" value="Unassembled WGS sequence"/>
</dbReference>
<dbReference type="CDD" id="cd08946">
    <property type="entry name" value="SDR_e"/>
    <property type="match status" value="1"/>
</dbReference>
<feature type="domain" description="NAD-dependent epimerase/dehydratase" evidence="4">
    <location>
        <begin position="3"/>
        <end position="178"/>
    </location>
</feature>
<dbReference type="RefSeq" id="WP_089824294.1">
    <property type="nucleotide sequence ID" value="NZ_FODV01000005.1"/>
</dbReference>
<protein>
    <submittedName>
        <fullName evidence="5">Nucleoside-diphosphate-sugar epimerase</fullName>
    </submittedName>
</protein>
<name>A0A1H8SMP1_9EURY</name>
<dbReference type="Gene3D" id="3.40.50.720">
    <property type="entry name" value="NAD(P)-binding Rossmann-like Domain"/>
    <property type="match status" value="1"/>
</dbReference>
<evidence type="ECO:0000313" key="5">
    <source>
        <dbReference type="EMBL" id="SEO79624.1"/>
    </source>
</evidence>
<dbReference type="InterPro" id="IPR036291">
    <property type="entry name" value="NAD(P)-bd_dom_sf"/>
</dbReference>
<sequence length="274" mass="30592">MDILITGSHGTVGTALTEHLPDEHEFTLLDERTVAGDHPHADYDTVLADVADYEAIRPAFEGQDAVVHLAGYPRTDGTFDEVLDANVVGTHNVLEAARDAGITHVVFASSNHVVGMTEVANQPDIYFGTDVELDHTAPIRPDSEYGSSKAAGEAFGRQYAENYGMNVYALRICSVRDPEYDHPFGDAERGIDDGRWERGSDEYLRQAARMKCMWQSRRDCAQLVDCCLQNDDVRFGIFYGVSANERSWFDIDHARERLGYEPQDSADNWDMPPK</sequence>
<evidence type="ECO:0000256" key="2">
    <source>
        <dbReference type="ARBA" id="ARBA00023002"/>
    </source>
</evidence>
<keyword evidence="3" id="KW-0520">NAD</keyword>
<organism evidence="5 6">
    <name type="scientific">Halogranum amylolyticum</name>
    <dbReference type="NCBI Taxonomy" id="660520"/>
    <lineage>
        <taxon>Archaea</taxon>
        <taxon>Methanobacteriati</taxon>
        <taxon>Methanobacteriota</taxon>
        <taxon>Stenosarchaea group</taxon>
        <taxon>Halobacteria</taxon>
        <taxon>Halobacteriales</taxon>
        <taxon>Haloferacaceae</taxon>
    </lineage>
</organism>
<dbReference type="AlphaFoldDB" id="A0A1H8SMP1"/>
<dbReference type="EMBL" id="FODV01000005">
    <property type="protein sequence ID" value="SEO79624.1"/>
    <property type="molecule type" value="Genomic_DNA"/>
</dbReference>
<comment type="similarity">
    <text evidence="1">Belongs to the NAD(P)-dependent epimerase/dehydratase family.</text>
</comment>
<keyword evidence="6" id="KW-1185">Reference proteome</keyword>
<evidence type="ECO:0000256" key="3">
    <source>
        <dbReference type="ARBA" id="ARBA00023027"/>
    </source>
</evidence>
<accession>A0A1H8SMP1</accession>
<evidence type="ECO:0000313" key="6">
    <source>
        <dbReference type="Proteomes" id="UP000199126"/>
    </source>
</evidence>
<dbReference type="SUPFAM" id="SSF51735">
    <property type="entry name" value="NAD(P)-binding Rossmann-fold domains"/>
    <property type="match status" value="1"/>
</dbReference>
<proteinExistence type="inferred from homology"/>
<evidence type="ECO:0000256" key="1">
    <source>
        <dbReference type="ARBA" id="ARBA00007637"/>
    </source>
</evidence>
<dbReference type="GO" id="GO:0016491">
    <property type="term" value="F:oxidoreductase activity"/>
    <property type="evidence" value="ECO:0007669"/>
    <property type="project" value="UniProtKB-KW"/>
</dbReference>
<reference evidence="6" key="1">
    <citation type="submission" date="2016-10" db="EMBL/GenBank/DDBJ databases">
        <authorList>
            <person name="Varghese N."/>
            <person name="Submissions S."/>
        </authorList>
    </citation>
    <scope>NUCLEOTIDE SEQUENCE [LARGE SCALE GENOMIC DNA]</scope>
    <source>
        <strain evidence="6">CGMCC 1.10121</strain>
    </source>
</reference>
<dbReference type="PANTHER" id="PTHR43103:SF5">
    <property type="entry name" value="4-EPIMERASE, PUTATIVE (AFU_ORTHOLOGUE AFUA_7G00360)-RELATED"/>
    <property type="match status" value="1"/>
</dbReference>
<dbReference type="Pfam" id="PF01370">
    <property type="entry name" value="Epimerase"/>
    <property type="match status" value="1"/>
</dbReference>
<dbReference type="OrthoDB" id="199183at2157"/>
<dbReference type="InterPro" id="IPR001509">
    <property type="entry name" value="Epimerase_deHydtase"/>
</dbReference>